<dbReference type="InterPro" id="IPR005674">
    <property type="entry name" value="CocE/Ser_esterase"/>
</dbReference>
<dbReference type="Pfam" id="PF02129">
    <property type="entry name" value="Peptidase_S15"/>
    <property type="match status" value="1"/>
</dbReference>
<dbReference type="SUPFAM" id="SSF49785">
    <property type="entry name" value="Galactose-binding domain-like"/>
    <property type="match status" value="1"/>
</dbReference>
<dbReference type="InterPro" id="IPR050585">
    <property type="entry name" value="Xaa-Pro_dipeptidyl-ppase/CocE"/>
</dbReference>
<dbReference type="Gene3D" id="3.40.50.1820">
    <property type="entry name" value="alpha/beta hydrolase"/>
    <property type="match status" value="1"/>
</dbReference>
<dbReference type="Gene3D" id="1.10.3020.10">
    <property type="entry name" value="alpha-amino acid ester hydrolase ( Helical cap domain)"/>
    <property type="match status" value="1"/>
</dbReference>
<dbReference type="GeneID" id="4851007"/>
<evidence type="ECO:0000313" key="3">
    <source>
        <dbReference type="EMBL" id="EAZ63340.2"/>
    </source>
</evidence>
<dbReference type="Pfam" id="PF08530">
    <property type="entry name" value="PepX_C"/>
    <property type="match status" value="1"/>
</dbReference>
<dbReference type="OrthoDB" id="416441at2759"/>
<sequence length="711" mass="81367">MVFNVPESGERITVKPEELPFEVVKVEDIQIPTRDGSILYAHLWIPKCAYDASEIKVGTLVEYIPYRKSDFTAIRDSIRHPYYAGYGFASLRVDMRGSGDSDGILQGEYLLQEQEDNLDVFDWIIKQSWSNERIGQFGKSWGGFNSLQIAARQHPALKAIITLNSTDDRYSDDVHYRGGCLLASDMLWWASTMFAYNARPQDPRVRKDWRENWLERLELEPNAIEWVKHQTRDDFWKHGSVCEDYSKVDIPVLAVGGWRDGYTSAVFRMIQNLPHPDSKGLIGPWVHEYPEVATPSPGLGYNQLAVKWFEKYLVTDDKVIKEIKDLNIPETFSIENMPRLSAFIQEPSSIHESYTKREGQWVGCEYDYNKLNYSVLTLNLSTTQLVSGQPRKWFGSPKTILEFSGHQEYGLFRGTWCPFGQDGDFPPDQKIEDCKSLNFDSLPQEKESSFLGFPEVELEISSDSDLAMVSARLIDINPITKENVLISWGLVNLNHFLGTHSDPQTLEVGKTYSIKVQLDAVGYNVKKGHVVRLSLSSTDWPSSWPLAKTPTLTLHGGKIKLPIAPTDLYKEKDVDKLFPHPESLAPTAIDVLRKESRTRSVTYDPINDTWTVNDFSDEGKRKLVSNGMEMGSWNKNTWFIKEGSPTSAFNQCDWELTLGREEDNWQIKIANTSIMKCCEVNFYLDNKIEAFENDKKVFEKSWSNSIPRSFI</sequence>
<name>A3GFF8_PICST</name>
<dbReference type="Proteomes" id="UP000002258">
    <property type="component" value="Chromosome 1"/>
</dbReference>
<accession>A3GFF8</accession>
<reference evidence="3 4" key="1">
    <citation type="journal article" date="2007" name="Nat. Biotechnol.">
        <title>Genome sequence of the lignocellulose-bioconverting and xylose-fermenting yeast Pichia stipitis.</title>
        <authorList>
            <person name="Jeffries T.W."/>
            <person name="Grigoriev I.V."/>
            <person name="Grimwood J."/>
            <person name="Laplaza J.M."/>
            <person name="Aerts A."/>
            <person name="Salamov A."/>
            <person name="Schmutz J."/>
            <person name="Lindquist E."/>
            <person name="Dehal P."/>
            <person name="Shapiro H."/>
            <person name="Jin Y.S."/>
            <person name="Passoth V."/>
            <person name="Richardson P.M."/>
        </authorList>
    </citation>
    <scope>NUCLEOTIDE SEQUENCE [LARGE SCALE GENOMIC DNA]</scope>
    <source>
        <strain evidence="4">ATCC 58785 / CBS 6054 / NBRC 10063 / NRRL Y-11545</strain>
    </source>
</reference>
<evidence type="ECO:0000259" key="2">
    <source>
        <dbReference type="SMART" id="SM00939"/>
    </source>
</evidence>
<dbReference type="KEGG" id="pic:PICST_28231"/>
<dbReference type="SUPFAM" id="SSF53474">
    <property type="entry name" value="alpha/beta-Hydrolases"/>
    <property type="match status" value="1"/>
</dbReference>
<dbReference type="PANTHER" id="PTHR43056:SF10">
    <property type="entry name" value="COCE_NOND FAMILY, PUTATIVE (AFU_ORTHOLOGUE AFUA_7G00600)-RELATED"/>
    <property type="match status" value="1"/>
</dbReference>
<protein>
    <submittedName>
        <fullName evidence="3">Peptidase S15</fullName>
    </submittedName>
</protein>
<dbReference type="InParanoid" id="A3GFF8"/>
<evidence type="ECO:0000313" key="4">
    <source>
        <dbReference type="Proteomes" id="UP000002258"/>
    </source>
</evidence>
<dbReference type="NCBIfam" id="TIGR00976">
    <property type="entry name" value="CocE_NonD"/>
    <property type="match status" value="1"/>
</dbReference>
<dbReference type="HOGENOM" id="CLU_015590_4_0_1"/>
<proteinExistence type="predicted"/>
<dbReference type="Gene3D" id="2.60.120.260">
    <property type="entry name" value="Galactose-binding domain-like"/>
    <property type="match status" value="1"/>
</dbReference>
<dbReference type="RefSeq" id="XP_001387363.2">
    <property type="nucleotide sequence ID" value="XM_001387326.1"/>
</dbReference>
<comment type="caution">
    <text evidence="3">The sequence shown here is derived from an EMBL/GenBank/DDBJ whole genome shotgun (WGS) entry which is preliminary data.</text>
</comment>
<dbReference type="InterPro" id="IPR029058">
    <property type="entry name" value="AB_hydrolase_fold"/>
</dbReference>
<organism evidence="3 4">
    <name type="scientific">Scheffersomyces stipitis (strain ATCC 58785 / CBS 6054 / NBRC 10063 / NRRL Y-11545)</name>
    <name type="common">Yeast</name>
    <name type="synonym">Pichia stipitis</name>
    <dbReference type="NCBI Taxonomy" id="322104"/>
    <lineage>
        <taxon>Eukaryota</taxon>
        <taxon>Fungi</taxon>
        <taxon>Dikarya</taxon>
        <taxon>Ascomycota</taxon>
        <taxon>Saccharomycotina</taxon>
        <taxon>Pichiomycetes</taxon>
        <taxon>Debaryomycetaceae</taxon>
        <taxon>Scheffersomyces</taxon>
    </lineage>
</organism>
<gene>
    <name evidence="3" type="ORF">PICST_28231</name>
</gene>
<dbReference type="AlphaFoldDB" id="A3GFF8"/>
<dbReference type="InterPro" id="IPR008979">
    <property type="entry name" value="Galactose-bd-like_sf"/>
</dbReference>
<dbReference type="PANTHER" id="PTHR43056">
    <property type="entry name" value="PEPTIDASE S9 PROLYL OLIGOPEPTIDASE"/>
    <property type="match status" value="1"/>
</dbReference>
<dbReference type="InterPro" id="IPR013736">
    <property type="entry name" value="Xaa-Pro_dipept_C"/>
</dbReference>
<dbReference type="InterPro" id="IPR000383">
    <property type="entry name" value="Xaa-Pro-like_dom"/>
</dbReference>
<evidence type="ECO:0000256" key="1">
    <source>
        <dbReference type="ARBA" id="ARBA00022801"/>
    </source>
</evidence>
<dbReference type="eggNOG" id="ENOG502QSSF">
    <property type="taxonomic scope" value="Eukaryota"/>
</dbReference>
<feature type="domain" description="Xaa-Pro dipeptidyl-peptidase C-terminal" evidence="2">
    <location>
        <begin position="306"/>
        <end position="562"/>
    </location>
</feature>
<dbReference type="SMART" id="SM00939">
    <property type="entry name" value="PepX_C"/>
    <property type="match status" value="1"/>
</dbReference>
<keyword evidence="4" id="KW-1185">Reference proteome</keyword>
<dbReference type="OMA" id="ETLRWWD"/>
<dbReference type="EMBL" id="AAVQ01000001">
    <property type="protein sequence ID" value="EAZ63340.2"/>
    <property type="molecule type" value="Genomic_DNA"/>
</dbReference>
<keyword evidence="1" id="KW-0378">Hydrolase</keyword>
<dbReference type="GO" id="GO:0008239">
    <property type="term" value="F:dipeptidyl-peptidase activity"/>
    <property type="evidence" value="ECO:0007669"/>
    <property type="project" value="InterPro"/>
</dbReference>